<dbReference type="InterPro" id="IPR023214">
    <property type="entry name" value="HAD_sf"/>
</dbReference>
<dbReference type="PANTHER" id="PTHR43611:SF3">
    <property type="entry name" value="FLAVIN MONONUCLEOTIDE HYDROLASE 1, CHLOROPLATIC"/>
    <property type="match status" value="1"/>
</dbReference>
<sequence length="195" mass="21208">MAIKAVIFDLGGVIFTLGEQGYRREVARRLGLGDALPAAYEEALPALQRGELAEDDLWERLSGRRVPLDAFDDAWEAHFRVNPEMLALAAELRDRGLKTAILSNTQASHVAIMRRMGVLAPFDPVLMSCEVGCRKPEPAIFRLALERLGLPAEQVAFVDDVPEFVAAARSLGIHGIRHTGDVAATRAALLALVGE</sequence>
<name>A0A953LG30_SYMTR</name>
<dbReference type="OMA" id="TAPNGFW"/>
<dbReference type="RefSeq" id="WP_011195285.1">
    <property type="nucleotide sequence ID" value="NZ_PIUK01000043.1"/>
</dbReference>
<gene>
    <name evidence="1" type="ORF">CWE10_06325</name>
</gene>
<dbReference type="NCBIfam" id="TIGR01549">
    <property type="entry name" value="HAD-SF-IA-v1"/>
    <property type="match status" value="1"/>
</dbReference>
<dbReference type="SUPFAM" id="SSF56784">
    <property type="entry name" value="HAD-like"/>
    <property type="match status" value="1"/>
</dbReference>
<evidence type="ECO:0000313" key="1">
    <source>
        <dbReference type="EMBL" id="MBY6275828.1"/>
    </source>
</evidence>
<evidence type="ECO:0000313" key="2">
    <source>
        <dbReference type="Proteomes" id="UP000732377"/>
    </source>
</evidence>
<organism evidence="1 2">
    <name type="scientific">Symbiobacterium thermophilum</name>
    <dbReference type="NCBI Taxonomy" id="2734"/>
    <lineage>
        <taxon>Bacteria</taxon>
        <taxon>Bacillati</taxon>
        <taxon>Bacillota</taxon>
        <taxon>Clostridia</taxon>
        <taxon>Eubacteriales</taxon>
        <taxon>Symbiobacteriaceae</taxon>
        <taxon>Symbiobacterium</taxon>
    </lineage>
</organism>
<protein>
    <submittedName>
        <fullName evidence="1">HAD family phosphatase</fullName>
    </submittedName>
</protein>
<dbReference type="InterPro" id="IPR006439">
    <property type="entry name" value="HAD-SF_hydro_IA"/>
</dbReference>
<dbReference type="NCBIfam" id="TIGR01509">
    <property type="entry name" value="HAD-SF-IA-v3"/>
    <property type="match status" value="1"/>
</dbReference>
<dbReference type="Proteomes" id="UP000732377">
    <property type="component" value="Unassembled WGS sequence"/>
</dbReference>
<dbReference type="SFLD" id="SFLDS00003">
    <property type="entry name" value="Haloacid_Dehalogenase"/>
    <property type="match status" value="1"/>
</dbReference>
<dbReference type="PRINTS" id="PR00413">
    <property type="entry name" value="HADHALOGNASE"/>
</dbReference>
<dbReference type="EMBL" id="PIUK01000043">
    <property type="protein sequence ID" value="MBY6275828.1"/>
    <property type="molecule type" value="Genomic_DNA"/>
</dbReference>
<dbReference type="AlphaFoldDB" id="A0A953LG30"/>
<dbReference type="Pfam" id="PF00702">
    <property type="entry name" value="Hydrolase"/>
    <property type="match status" value="1"/>
</dbReference>
<comment type="caution">
    <text evidence="1">The sequence shown here is derived from an EMBL/GenBank/DDBJ whole genome shotgun (WGS) entry which is preliminary data.</text>
</comment>
<dbReference type="PANTHER" id="PTHR43611">
    <property type="entry name" value="ALPHA-D-GLUCOSE 1-PHOSPHATE PHOSPHATASE"/>
    <property type="match status" value="1"/>
</dbReference>
<accession>A0A953LG30</accession>
<reference evidence="1" key="1">
    <citation type="submission" date="2017-11" db="EMBL/GenBank/DDBJ databases">
        <title>Three new genomes from thermophilic consortium.</title>
        <authorList>
            <person name="Quaggio R."/>
            <person name="Amgarten D."/>
            <person name="Setubal J.C."/>
        </authorList>
    </citation>
    <scope>NUCLEOTIDE SEQUENCE</scope>
    <source>
        <strain evidence="1">ZCTH01-B2</strain>
    </source>
</reference>
<proteinExistence type="predicted"/>
<dbReference type="CDD" id="cd02603">
    <property type="entry name" value="HAD_sEH-N_like"/>
    <property type="match status" value="1"/>
</dbReference>
<dbReference type="InterPro" id="IPR036412">
    <property type="entry name" value="HAD-like_sf"/>
</dbReference>
<dbReference type="Gene3D" id="3.40.50.1000">
    <property type="entry name" value="HAD superfamily/HAD-like"/>
    <property type="match status" value="1"/>
</dbReference>
<dbReference type="SFLD" id="SFLDG01129">
    <property type="entry name" value="C1.5:_HAD__Beta-PGM__Phosphata"/>
    <property type="match status" value="1"/>
</dbReference>